<dbReference type="InterPro" id="IPR036869">
    <property type="entry name" value="J_dom_sf"/>
</dbReference>
<evidence type="ECO:0000256" key="1">
    <source>
        <dbReference type="SAM" id="MobiDB-lite"/>
    </source>
</evidence>
<keyword evidence="4" id="KW-1185">Reference proteome</keyword>
<dbReference type="PANTHER" id="PTHR45168:SF3">
    <property type="entry name" value="DNAJ HEAT SHOCK PROTEIN FAMILY (HSP40) MEMBER B2"/>
    <property type="match status" value="1"/>
</dbReference>
<dbReference type="CDD" id="cd06257">
    <property type="entry name" value="DnaJ"/>
    <property type="match status" value="1"/>
</dbReference>
<proteinExistence type="predicted"/>
<reference evidence="3" key="2">
    <citation type="submission" date="2023-02" db="EMBL/GenBank/DDBJ databases">
        <authorList>
            <consortium name="DOE Joint Genome Institute"/>
            <person name="Mondo S.J."/>
            <person name="Chang Y."/>
            <person name="Wang Y."/>
            <person name="Ahrendt S."/>
            <person name="Andreopoulos W."/>
            <person name="Barry K."/>
            <person name="Beard J."/>
            <person name="Benny G.L."/>
            <person name="Blankenship S."/>
            <person name="Bonito G."/>
            <person name="Cuomo C."/>
            <person name="Desiro A."/>
            <person name="Gervers K.A."/>
            <person name="Hundley H."/>
            <person name="Kuo A."/>
            <person name="LaButti K."/>
            <person name="Lang B.F."/>
            <person name="Lipzen A."/>
            <person name="O'Donnell K."/>
            <person name="Pangilinan J."/>
            <person name="Reynolds N."/>
            <person name="Sandor L."/>
            <person name="Smith M.W."/>
            <person name="Tsang A."/>
            <person name="Grigoriev I.V."/>
            <person name="Stajich J.E."/>
            <person name="Spatafora J.W."/>
        </authorList>
    </citation>
    <scope>NUCLEOTIDE SEQUENCE</scope>
    <source>
        <strain evidence="3">RSA 2281</strain>
    </source>
</reference>
<dbReference type="EMBL" id="JAIXMP010000002">
    <property type="protein sequence ID" value="KAI9277117.1"/>
    <property type="molecule type" value="Genomic_DNA"/>
</dbReference>
<accession>A0AAD5KQ14</accession>
<dbReference type="GO" id="GO:0051082">
    <property type="term" value="F:unfolded protein binding"/>
    <property type="evidence" value="ECO:0007669"/>
    <property type="project" value="InterPro"/>
</dbReference>
<dbReference type="PRINTS" id="PR00625">
    <property type="entry name" value="JDOMAIN"/>
</dbReference>
<dbReference type="SMART" id="SM00271">
    <property type="entry name" value="DnaJ"/>
    <property type="match status" value="1"/>
</dbReference>
<gene>
    <name evidence="3" type="ORF">BDA99DRAFT_127088</name>
</gene>
<dbReference type="Pfam" id="PF00226">
    <property type="entry name" value="DnaJ"/>
    <property type="match status" value="1"/>
</dbReference>
<dbReference type="PROSITE" id="PS00636">
    <property type="entry name" value="DNAJ_1"/>
    <property type="match status" value="1"/>
</dbReference>
<dbReference type="InterPro" id="IPR001623">
    <property type="entry name" value="DnaJ_domain"/>
</dbReference>
<organism evidence="3 4">
    <name type="scientific">Phascolomyces articulosus</name>
    <dbReference type="NCBI Taxonomy" id="60185"/>
    <lineage>
        <taxon>Eukaryota</taxon>
        <taxon>Fungi</taxon>
        <taxon>Fungi incertae sedis</taxon>
        <taxon>Mucoromycota</taxon>
        <taxon>Mucoromycotina</taxon>
        <taxon>Mucoromycetes</taxon>
        <taxon>Mucorales</taxon>
        <taxon>Lichtheimiaceae</taxon>
        <taxon>Phascolomyces</taxon>
    </lineage>
</organism>
<evidence type="ECO:0000313" key="3">
    <source>
        <dbReference type="EMBL" id="KAI9277117.1"/>
    </source>
</evidence>
<dbReference type="PROSITE" id="PS50076">
    <property type="entry name" value="DNAJ_2"/>
    <property type="match status" value="1"/>
</dbReference>
<feature type="domain" description="J" evidence="2">
    <location>
        <begin position="2"/>
        <end position="66"/>
    </location>
</feature>
<reference evidence="3" key="1">
    <citation type="journal article" date="2022" name="IScience">
        <title>Evolution of zygomycete secretomes and the origins of terrestrial fungal ecologies.</title>
        <authorList>
            <person name="Chang Y."/>
            <person name="Wang Y."/>
            <person name="Mondo S."/>
            <person name="Ahrendt S."/>
            <person name="Andreopoulos W."/>
            <person name="Barry K."/>
            <person name="Beard J."/>
            <person name="Benny G.L."/>
            <person name="Blankenship S."/>
            <person name="Bonito G."/>
            <person name="Cuomo C."/>
            <person name="Desiro A."/>
            <person name="Gervers K.A."/>
            <person name="Hundley H."/>
            <person name="Kuo A."/>
            <person name="LaButti K."/>
            <person name="Lang B.F."/>
            <person name="Lipzen A."/>
            <person name="O'Donnell K."/>
            <person name="Pangilinan J."/>
            <person name="Reynolds N."/>
            <person name="Sandor L."/>
            <person name="Smith M.E."/>
            <person name="Tsang A."/>
            <person name="Grigoriev I.V."/>
            <person name="Stajich J.E."/>
            <person name="Spatafora J.W."/>
        </authorList>
    </citation>
    <scope>NUCLEOTIDE SEQUENCE</scope>
    <source>
        <strain evidence="3">RSA 2281</strain>
    </source>
</reference>
<feature type="region of interest" description="Disordered" evidence="1">
    <location>
        <begin position="62"/>
        <end position="96"/>
    </location>
</feature>
<dbReference type="GO" id="GO:0030544">
    <property type="term" value="F:Hsp70 protein binding"/>
    <property type="evidence" value="ECO:0007669"/>
    <property type="project" value="InterPro"/>
</dbReference>
<dbReference type="InterPro" id="IPR043183">
    <property type="entry name" value="DNJB2/6-like"/>
</dbReference>
<name>A0AAD5KQ14_9FUNG</name>
<feature type="compositionally biased region" description="Low complexity" evidence="1">
    <location>
        <begin position="64"/>
        <end position="96"/>
    </location>
</feature>
<protein>
    <submittedName>
        <fullName evidence="3">DnaJ domain-containing protein</fullName>
    </submittedName>
</protein>
<evidence type="ECO:0000313" key="4">
    <source>
        <dbReference type="Proteomes" id="UP001209540"/>
    </source>
</evidence>
<dbReference type="AlphaFoldDB" id="A0AAD5KQ14"/>
<dbReference type="Gene3D" id="1.10.287.110">
    <property type="entry name" value="DnaJ domain"/>
    <property type="match status" value="1"/>
</dbReference>
<dbReference type="InterPro" id="IPR018253">
    <property type="entry name" value="DnaJ_domain_CS"/>
</dbReference>
<sequence length="224" mass="25178">MDYYKTLEISQDATEQDIKKAYRRLALKYHPDKNASPEAAEKFKNISRAYEILSDESTRRVYDNNISSSNNTTTPSSSSYFNTMPRQQQQQQRSYQQRHFYKNDPFTGFHFRSPEEVFAQFFGGQDPFASMFNDPYFGNDVSSTRNDPFDFPSMFGNTSRLNQPFGVGKSGTTFITSSFGTGGLGPGNILGGGGTRTSTSTTTRYVNGHQETVTISTIQNQNVS</sequence>
<comment type="caution">
    <text evidence="3">The sequence shown here is derived from an EMBL/GenBank/DDBJ whole genome shotgun (WGS) entry which is preliminary data.</text>
</comment>
<dbReference type="SUPFAM" id="SSF46565">
    <property type="entry name" value="Chaperone J-domain"/>
    <property type="match status" value="1"/>
</dbReference>
<dbReference type="PANTHER" id="PTHR45168">
    <property type="entry name" value="DNAJ HOMOLOG SUBFAMILY B MEMBER 2"/>
    <property type="match status" value="1"/>
</dbReference>
<dbReference type="Proteomes" id="UP001209540">
    <property type="component" value="Unassembled WGS sequence"/>
</dbReference>
<evidence type="ECO:0000259" key="2">
    <source>
        <dbReference type="PROSITE" id="PS50076"/>
    </source>
</evidence>